<evidence type="ECO:0000256" key="1">
    <source>
        <dbReference type="SAM" id="MobiDB-lite"/>
    </source>
</evidence>
<evidence type="ECO:0000313" key="3">
    <source>
        <dbReference type="Proteomes" id="UP001341840"/>
    </source>
</evidence>
<organism evidence="2 3">
    <name type="scientific">Stylosanthes scabra</name>
    <dbReference type="NCBI Taxonomy" id="79078"/>
    <lineage>
        <taxon>Eukaryota</taxon>
        <taxon>Viridiplantae</taxon>
        <taxon>Streptophyta</taxon>
        <taxon>Embryophyta</taxon>
        <taxon>Tracheophyta</taxon>
        <taxon>Spermatophyta</taxon>
        <taxon>Magnoliopsida</taxon>
        <taxon>eudicotyledons</taxon>
        <taxon>Gunneridae</taxon>
        <taxon>Pentapetalae</taxon>
        <taxon>rosids</taxon>
        <taxon>fabids</taxon>
        <taxon>Fabales</taxon>
        <taxon>Fabaceae</taxon>
        <taxon>Papilionoideae</taxon>
        <taxon>50 kb inversion clade</taxon>
        <taxon>dalbergioids sensu lato</taxon>
        <taxon>Dalbergieae</taxon>
        <taxon>Pterocarpus clade</taxon>
        <taxon>Stylosanthes</taxon>
    </lineage>
</organism>
<proteinExistence type="predicted"/>
<keyword evidence="3" id="KW-1185">Reference proteome</keyword>
<reference evidence="2 3" key="1">
    <citation type="journal article" date="2023" name="Plants (Basel)">
        <title>Bridging the Gap: Combining Genomics and Transcriptomics Approaches to Understand Stylosanthes scabra, an Orphan Legume from the Brazilian Caatinga.</title>
        <authorList>
            <person name="Ferreira-Neto J.R.C."/>
            <person name="da Silva M.D."/>
            <person name="Binneck E."/>
            <person name="de Melo N.F."/>
            <person name="da Silva R.H."/>
            <person name="de Melo A.L.T.M."/>
            <person name="Pandolfi V."/>
            <person name="Bustamante F.O."/>
            <person name="Brasileiro-Vidal A.C."/>
            <person name="Benko-Iseppon A.M."/>
        </authorList>
    </citation>
    <scope>NUCLEOTIDE SEQUENCE [LARGE SCALE GENOMIC DNA]</scope>
    <source>
        <tissue evidence="2">Leaves</tissue>
    </source>
</reference>
<sequence length="75" mass="8001">MVDSEGVTSKTPFAANMALILKKSAKGSLESKKTVEIEKAEQQGAKQSTHAWAPQATPRRGLASLNTQPHLTLNA</sequence>
<feature type="compositionally biased region" description="Polar residues" evidence="1">
    <location>
        <begin position="64"/>
        <end position="75"/>
    </location>
</feature>
<name>A0ABU6WCM6_9FABA</name>
<dbReference type="Proteomes" id="UP001341840">
    <property type="component" value="Unassembled WGS sequence"/>
</dbReference>
<gene>
    <name evidence="2" type="ORF">PIB30_040157</name>
</gene>
<feature type="region of interest" description="Disordered" evidence="1">
    <location>
        <begin position="36"/>
        <end position="75"/>
    </location>
</feature>
<accession>A0ABU6WCM6</accession>
<comment type="caution">
    <text evidence="2">The sequence shown here is derived from an EMBL/GenBank/DDBJ whole genome shotgun (WGS) entry which is preliminary data.</text>
</comment>
<evidence type="ECO:0000313" key="2">
    <source>
        <dbReference type="EMBL" id="MED6183691.1"/>
    </source>
</evidence>
<dbReference type="EMBL" id="JASCZI010181458">
    <property type="protein sequence ID" value="MED6183691.1"/>
    <property type="molecule type" value="Genomic_DNA"/>
</dbReference>
<protein>
    <submittedName>
        <fullName evidence="2">Uncharacterized protein</fullName>
    </submittedName>
</protein>